<dbReference type="InterPro" id="IPR036691">
    <property type="entry name" value="Endo/exonu/phosph_ase_sf"/>
</dbReference>
<dbReference type="InterPro" id="IPR026960">
    <property type="entry name" value="RVT-Znf"/>
</dbReference>
<dbReference type="InterPro" id="IPR000477">
    <property type="entry name" value="RT_dom"/>
</dbReference>
<proteinExistence type="predicted"/>
<dbReference type="Pfam" id="PF13456">
    <property type="entry name" value="RVT_3"/>
    <property type="match status" value="1"/>
</dbReference>
<dbReference type="Gene3D" id="3.60.10.10">
    <property type="entry name" value="Endonuclease/exonuclease/phosphatase"/>
    <property type="match status" value="1"/>
</dbReference>
<feature type="domain" description="Reverse transcriptase" evidence="1">
    <location>
        <begin position="325"/>
        <end position="595"/>
    </location>
</feature>
<dbReference type="Pfam" id="PF13966">
    <property type="entry name" value="zf-RVT"/>
    <property type="match status" value="1"/>
</dbReference>
<name>A0AAD8VV69_LOLMU</name>
<accession>A0AAD8VV69</accession>
<dbReference type="EMBL" id="JAUUTY010000006">
    <property type="protein sequence ID" value="KAK1618365.1"/>
    <property type="molecule type" value="Genomic_DNA"/>
</dbReference>
<evidence type="ECO:0000313" key="3">
    <source>
        <dbReference type="Proteomes" id="UP001231189"/>
    </source>
</evidence>
<dbReference type="CDD" id="cd01650">
    <property type="entry name" value="RT_nLTR_like"/>
    <property type="match status" value="1"/>
</dbReference>
<dbReference type="PANTHER" id="PTHR33116">
    <property type="entry name" value="REVERSE TRANSCRIPTASE ZINC-BINDING DOMAIN-CONTAINING PROTEIN-RELATED-RELATED"/>
    <property type="match status" value="1"/>
</dbReference>
<dbReference type="PROSITE" id="PS50878">
    <property type="entry name" value="RT_POL"/>
    <property type="match status" value="1"/>
</dbReference>
<dbReference type="GO" id="GO:0003676">
    <property type="term" value="F:nucleic acid binding"/>
    <property type="evidence" value="ECO:0007669"/>
    <property type="project" value="InterPro"/>
</dbReference>
<dbReference type="GO" id="GO:0004523">
    <property type="term" value="F:RNA-DNA hybrid ribonuclease activity"/>
    <property type="evidence" value="ECO:0007669"/>
    <property type="project" value="InterPro"/>
</dbReference>
<dbReference type="PANTHER" id="PTHR33116:SF86">
    <property type="entry name" value="REVERSE TRANSCRIPTASE DOMAIN-CONTAINING PROTEIN"/>
    <property type="match status" value="1"/>
</dbReference>
<dbReference type="SUPFAM" id="SSF56219">
    <property type="entry name" value="DNase I-like"/>
    <property type="match status" value="1"/>
</dbReference>
<dbReference type="Pfam" id="PF00078">
    <property type="entry name" value="RVT_1"/>
    <property type="match status" value="1"/>
</dbReference>
<reference evidence="2" key="1">
    <citation type="submission" date="2023-07" db="EMBL/GenBank/DDBJ databases">
        <title>A chromosome-level genome assembly of Lolium multiflorum.</title>
        <authorList>
            <person name="Chen Y."/>
            <person name="Copetti D."/>
            <person name="Kolliker R."/>
            <person name="Studer B."/>
        </authorList>
    </citation>
    <scope>NUCLEOTIDE SEQUENCE</scope>
    <source>
        <strain evidence="2">02402/16</strain>
        <tissue evidence="2">Leaf</tissue>
    </source>
</reference>
<comment type="caution">
    <text evidence="2">The sequence shown here is derived from an EMBL/GenBank/DDBJ whole genome shotgun (WGS) entry which is preliminary data.</text>
</comment>
<dbReference type="SUPFAM" id="SSF56672">
    <property type="entry name" value="DNA/RNA polymerases"/>
    <property type="match status" value="1"/>
</dbReference>
<dbReference type="InterPro" id="IPR043502">
    <property type="entry name" value="DNA/RNA_pol_sf"/>
</dbReference>
<evidence type="ECO:0000313" key="2">
    <source>
        <dbReference type="EMBL" id="KAK1618365.1"/>
    </source>
</evidence>
<evidence type="ECO:0000259" key="1">
    <source>
        <dbReference type="PROSITE" id="PS50878"/>
    </source>
</evidence>
<sequence>MRAFREATEDCALLDLGFSGAPYTWDNRQSGASNVKARIDRAFGDITLLHMFPIIKVRHINMVESDHCLLVAELSTHQTPDLRRSARAFRYENVWQSHGDYGKIVKELWEGGRRGQGLPGFLSSLKNMQDGLSKWGSATFGNFKRRLANLRKELDRVRRRSVGMGPSAEERKIMQRISEVLYQEEIWVKQRARVNWLKSGDRNTAFFHAQVARRKRSNTITSLQCSDGSWCESPEEINSEFQTFYHHLYTSQGVPVMDDLLELVPTRVSNDMRVSLDEEFSEEEVKCALFQMHPSKAPGMDGFTAGFYQRHWELLREDLVAAVLGILNGGDLPVILNNTTIVLIPKVRNPQSISQFRPISLCTVLYKICTKTIANRMRPVMEEVISVEQSAFVPGRLITDNALVAFECIHSMRRKKKGKKGLCAVKLDMMKAYDRVEWPFLQAIMHKLGFPPQLINLIMQCVTSVQFSVKVNGNLLDSFSPSRGLRQGDPMSPYLFLLCGEGLSALLNLYNQGYIDRGMRVCNRAPWITHLLFADDSLIFINACEASATRLNEILNIYNQASGQQVNRSKSSIYFSPCTSETQREEVKQVLNISVEAFCEKYLGLPTAVGRITDEAFEYITDSARGQMNGWAEKFLAYPGKEVLIKSVIQAKSTYSMSCFELSKGSCNKLVSLMARFWWSGNLEKRSMHWTAWDKLAVPKEKGGMGFRDMHAFNLVLLGKQGWCLLTSPDSLCAQVLKGRYYPDRDFMEATAPRAASRTWRAILAGREALKLGLIKRIGTGDTVSIWNDSWIPKVRTMRPMGRLIDTDVETVDELITADHQWDVAKVNSTFFSPDAEAILQIPLRVRAGDDRLAWAKEKSGVYTVRSAYRALVLHGEEELAHNSNTTSSSLGDGDMWKKLWKIRVVPKVRTFWWRVIKGFMPVYMTLSRRHVRDDNTCGICKTAPEDLMHALIECSHAQLFWDAAKEILCLKLPRLHPQTWARDIICENLITEEDRPKIITIMYSIWLSRNKWTHGESGFHPTSSMEYVRDTLLSLELPPVLQKTPKSRLECKWKRPPDGIIKINSDGALVVQFGVAGGGGVARDRNGFIGAWCKVYQGLSDPLMIEAYALRDEVMFAEEKQFPRVIFETDCSEIIRIWKLGSSDRSPISPILDDIRELRSNVDPNNVPLASLVAQEENVDVNFIKNNNFNNNAYRNNSGNNYRPYPSANGNGYGNSYGNSYNNNTSVPSGLEAMLKEFISTQTAFNKSVEEKLDKIDIIASRVDRLASDVNLLKLKVMPNNDIDNKITTTENAIQVRINENIRLIAELRARWDREENEKLAKENNVAKVWTITTTSNVNSSHVAAPPTINGKIIGVGNVSTPSAKRTKLPEIAKTAEIACDKAEIFSNLGNNDPIASS</sequence>
<organism evidence="2 3">
    <name type="scientific">Lolium multiflorum</name>
    <name type="common">Italian ryegrass</name>
    <name type="synonym">Lolium perenne subsp. multiflorum</name>
    <dbReference type="NCBI Taxonomy" id="4521"/>
    <lineage>
        <taxon>Eukaryota</taxon>
        <taxon>Viridiplantae</taxon>
        <taxon>Streptophyta</taxon>
        <taxon>Embryophyta</taxon>
        <taxon>Tracheophyta</taxon>
        <taxon>Spermatophyta</taxon>
        <taxon>Magnoliopsida</taxon>
        <taxon>Liliopsida</taxon>
        <taxon>Poales</taxon>
        <taxon>Poaceae</taxon>
        <taxon>BOP clade</taxon>
        <taxon>Pooideae</taxon>
        <taxon>Poodae</taxon>
        <taxon>Poeae</taxon>
        <taxon>Poeae Chloroplast Group 2 (Poeae type)</taxon>
        <taxon>Loliodinae</taxon>
        <taxon>Loliinae</taxon>
        <taxon>Lolium</taxon>
    </lineage>
</organism>
<gene>
    <name evidence="2" type="ORF">QYE76_023882</name>
</gene>
<protein>
    <recommendedName>
        <fullName evidence="1">Reverse transcriptase domain-containing protein</fullName>
    </recommendedName>
</protein>
<dbReference type="InterPro" id="IPR002156">
    <property type="entry name" value="RNaseH_domain"/>
</dbReference>
<keyword evidence="3" id="KW-1185">Reference proteome</keyword>
<dbReference type="Proteomes" id="UP001231189">
    <property type="component" value="Unassembled WGS sequence"/>
</dbReference>